<feature type="transmembrane region" description="Helical" evidence="11">
    <location>
        <begin position="200"/>
        <end position="218"/>
    </location>
</feature>
<feature type="transmembrane region" description="Helical" evidence="11">
    <location>
        <begin position="238"/>
        <end position="256"/>
    </location>
</feature>
<dbReference type="Gene3D" id="1.10.620.20">
    <property type="entry name" value="Ribonucleotide Reductase, subunit A"/>
    <property type="match status" value="1"/>
</dbReference>
<dbReference type="AlphaFoldDB" id="Q5F0H3"/>
<dbReference type="NCBIfam" id="TIGR01511">
    <property type="entry name" value="ATPase-IB1_Cu"/>
    <property type="match status" value="1"/>
</dbReference>
<name>Q5F0H3_XANPE</name>
<dbReference type="EMBL" id="AY536748">
    <property type="protein sequence ID" value="AAT07758.1"/>
    <property type="molecule type" value="Genomic_DNA"/>
</dbReference>
<dbReference type="Pfam" id="PF00702">
    <property type="entry name" value="Hydrolase"/>
    <property type="match status" value="1"/>
</dbReference>
<dbReference type="NCBIfam" id="TIGR01525">
    <property type="entry name" value="ATPase-IB_hvy"/>
    <property type="match status" value="1"/>
</dbReference>
<dbReference type="InterPro" id="IPR023214">
    <property type="entry name" value="HAD_sf"/>
</dbReference>
<dbReference type="Gene3D" id="3.40.1110.10">
    <property type="entry name" value="Calcium-transporting ATPase, cytoplasmic domain N"/>
    <property type="match status" value="1"/>
</dbReference>
<keyword evidence="3 11" id="KW-1003">Cell membrane</keyword>
<dbReference type="NCBIfam" id="TIGR01494">
    <property type="entry name" value="ATPase_P-type"/>
    <property type="match status" value="1"/>
</dbReference>
<organism evidence="14">
    <name type="scientific">Xanthomonas perforans</name>
    <dbReference type="NCBI Taxonomy" id="442694"/>
    <lineage>
        <taxon>Bacteria</taxon>
        <taxon>Pseudomonadati</taxon>
        <taxon>Pseudomonadota</taxon>
        <taxon>Gammaproteobacteria</taxon>
        <taxon>Lysobacterales</taxon>
        <taxon>Lysobacteraceae</taxon>
        <taxon>Xanthomonas</taxon>
    </lineage>
</organism>
<keyword evidence="8" id="KW-1278">Translocase</keyword>
<keyword evidence="7 11" id="KW-0067">ATP-binding</keyword>
<feature type="transmembrane region" description="Helical" evidence="11">
    <location>
        <begin position="391"/>
        <end position="413"/>
    </location>
</feature>
<accession>Q5F0H3</accession>
<dbReference type="InterPro" id="IPR045800">
    <property type="entry name" value="HMBD"/>
</dbReference>
<keyword evidence="9 11" id="KW-1133">Transmembrane helix</keyword>
<protein>
    <submittedName>
        <fullName evidence="14">CopF</fullName>
    </submittedName>
</protein>
<dbReference type="PANTHER" id="PTHR43520:SF8">
    <property type="entry name" value="P-TYPE CU(+) TRANSPORTER"/>
    <property type="match status" value="1"/>
</dbReference>
<feature type="region of interest" description="Disordered" evidence="12">
    <location>
        <begin position="1"/>
        <end position="28"/>
    </location>
</feature>
<dbReference type="PROSITE" id="PS00154">
    <property type="entry name" value="ATPASE_E1_E2"/>
    <property type="match status" value="1"/>
</dbReference>
<feature type="domain" description="TRASH" evidence="13">
    <location>
        <begin position="26"/>
        <end position="64"/>
    </location>
</feature>
<evidence type="ECO:0000256" key="2">
    <source>
        <dbReference type="ARBA" id="ARBA00006024"/>
    </source>
</evidence>
<evidence type="ECO:0000256" key="1">
    <source>
        <dbReference type="ARBA" id="ARBA00004651"/>
    </source>
</evidence>
<dbReference type="InterPro" id="IPR027256">
    <property type="entry name" value="P-typ_ATPase_IB"/>
</dbReference>
<feature type="transmembrane region" description="Helical" evidence="11">
    <location>
        <begin position="139"/>
        <end position="157"/>
    </location>
</feature>
<dbReference type="Pfam" id="PF04945">
    <property type="entry name" value="YHS"/>
    <property type="match status" value="1"/>
</dbReference>
<dbReference type="GO" id="GO:0043682">
    <property type="term" value="F:P-type divalent copper transporter activity"/>
    <property type="evidence" value="ECO:0007669"/>
    <property type="project" value="TreeGrafter"/>
</dbReference>
<dbReference type="InterPro" id="IPR018303">
    <property type="entry name" value="ATPase_P-typ_P_site"/>
</dbReference>
<comment type="subcellular location">
    <subcellularLocation>
        <location evidence="1">Cell membrane</location>
        <topology evidence="1">Multi-pass membrane protein</topology>
    </subcellularLocation>
</comment>
<feature type="transmembrane region" description="Helical" evidence="11">
    <location>
        <begin position="419"/>
        <end position="442"/>
    </location>
</feature>
<feature type="transmembrane region" description="Helical" evidence="11">
    <location>
        <begin position="169"/>
        <end position="188"/>
    </location>
</feature>
<evidence type="ECO:0000256" key="11">
    <source>
        <dbReference type="RuleBase" id="RU362081"/>
    </source>
</evidence>
<comment type="similarity">
    <text evidence="2 11">Belongs to the cation transport ATPase (P-type) (TC 3.A.3) family. Type IB subfamily.</text>
</comment>
<evidence type="ECO:0000256" key="9">
    <source>
        <dbReference type="ARBA" id="ARBA00022989"/>
    </source>
</evidence>
<dbReference type="SFLD" id="SFLDF00027">
    <property type="entry name" value="p-type_atpase"/>
    <property type="match status" value="1"/>
</dbReference>
<dbReference type="Pfam" id="PF00122">
    <property type="entry name" value="E1-E2_ATPase"/>
    <property type="match status" value="1"/>
</dbReference>
<keyword evidence="6 11" id="KW-0547">Nucleotide-binding</keyword>
<dbReference type="GO" id="GO:0005886">
    <property type="term" value="C:plasma membrane"/>
    <property type="evidence" value="ECO:0007669"/>
    <property type="project" value="UniProtKB-SubCell"/>
</dbReference>
<feature type="compositionally biased region" description="Basic and acidic residues" evidence="12">
    <location>
        <begin position="1"/>
        <end position="10"/>
    </location>
</feature>
<dbReference type="SFLD" id="SFLDS00003">
    <property type="entry name" value="Haloacid_Dehalogenase"/>
    <property type="match status" value="1"/>
</dbReference>
<keyword evidence="4 11" id="KW-0812">Transmembrane</keyword>
<dbReference type="SUPFAM" id="SSF47240">
    <property type="entry name" value="Ferritin-like"/>
    <property type="match status" value="1"/>
</dbReference>
<reference evidence="14" key="1">
    <citation type="journal article" date="2005" name="Appl. Environ. Microbiol.">
        <title>Regulation of resistance to copper in Xanthomonas axonopodis pv. vesicatoria.</title>
        <authorList>
            <person name="Voloudakis A.E."/>
            <person name="Reignier T.M."/>
            <person name="Cooksey D.A."/>
        </authorList>
    </citation>
    <scope>NUCLEOTIDE SEQUENCE</scope>
</reference>
<evidence type="ECO:0000256" key="10">
    <source>
        <dbReference type="ARBA" id="ARBA00023136"/>
    </source>
</evidence>
<dbReference type="SUPFAM" id="SSF81665">
    <property type="entry name" value="Calcium ATPase, transmembrane domain M"/>
    <property type="match status" value="1"/>
</dbReference>
<dbReference type="FunFam" id="2.70.150.10:FF:000020">
    <property type="entry name" value="Copper-exporting P-type ATPase A"/>
    <property type="match status" value="1"/>
</dbReference>
<dbReference type="SMART" id="SM00746">
    <property type="entry name" value="TRASH"/>
    <property type="match status" value="1"/>
</dbReference>
<dbReference type="GO" id="GO:0016491">
    <property type="term" value="F:oxidoreductase activity"/>
    <property type="evidence" value="ECO:0007669"/>
    <property type="project" value="InterPro"/>
</dbReference>
<dbReference type="Gene3D" id="3.40.50.1000">
    <property type="entry name" value="HAD superfamily/HAD-like"/>
    <property type="match status" value="1"/>
</dbReference>
<keyword evidence="10 11" id="KW-0472">Membrane</keyword>
<dbReference type="GO" id="GO:0060003">
    <property type="term" value="P:copper ion export"/>
    <property type="evidence" value="ECO:0007669"/>
    <property type="project" value="UniProtKB-ARBA"/>
</dbReference>
<sequence>MSPHSHDEAGKAMPQGASDGPDSVRDPVCGMQVSAARTPYHALHGGTKYHFCSARCRERFITNPDRYTDGAAQQVEMTAPAAVAPPRDTHATVYTCPMHPQIRQPGPGTCPICGMALEPEMPSLEEDDNPELRDFTRRFWWTLPLTLIVLVLAMLGHRLPGLSTQARTWIELVLSAPVVVWAGWPFFVRCLQSIGNRSPNMWTLIGIGVAAAFGYSVVATVTPGLFPDSFREHGRVGVYFEAAAVIVSLTLLGQLLELRARSKTSAAIKSLLGLAPKTARRVKPDGGEEDVALDHVHVGDLLRVRPGEKVPVDGEVIEGRTSVDESMLTGEPIPVEKTVGDHVIGATLNGTGALVIRADKVGSGTVLSQIVQLVAQAQRSRAPMQRMADKVAYWFVLAVLATAVLTFFGWGLFGPEPSWTFAVLNAVSVLIIACPCALGLATPMSIMVATGRAAQVGVLFRDAQAIEQLRLIDTLIVDKTGTLTEGRPAFRDTLSYAGFDADQILRLAGSLEQGSEHPLAEAIVAEAQRRGLNLVAAQDFDSLTGQGVRGRVADQDVVLGNQSLMASVGADVAPLQSSAERLRKEGASVMFLAVNGRLAGAIAVADPIKATTLPALNLLRADGLHVVMASGDAQATAEAVGRTLGIDDVRGGVKPQDKAELVQQLKAQGRRVAMAGDGINDAPALAAADVGIAMGTGTDVAMSSAQLTLVKGDLRRIVQARAISSSTVANMKQNLGFAFVYNAIGVPIAAGLLYPSFGLLLSPMMAALAMSLSSVSVVTNALRLSGSTVVATSHPDRADEPARGHSCH</sequence>
<dbReference type="GO" id="GO:0016887">
    <property type="term" value="F:ATP hydrolysis activity"/>
    <property type="evidence" value="ECO:0007669"/>
    <property type="project" value="InterPro"/>
</dbReference>
<dbReference type="SUPFAM" id="SSF81653">
    <property type="entry name" value="Calcium ATPase, transduction domain A"/>
    <property type="match status" value="1"/>
</dbReference>
<dbReference type="PRINTS" id="PR00943">
    <property type="entry name" value="CUATPASE"/>
</dbReference>
<gene>
    <name evidence="14" type="primary">copF</name>
</gene>
<dbReference type="PRINTS" id="PR00119">
    <property type="entry name" value="CATATPASE"/>
</dbReference>
<dbReference type="InterPro" id="IPR011017">
    <property type="entry name" value="TRASH_dom"/>
</dbReference>
<dbReference type="SFLD" id="SFLDG00002">
    <property type="entry name" value="C1.7:_P-type_atpase_like"/>
    <property type="match status" value="1"/>
</dbReference>
<dbReference type="InterPro" id="IPR023298">
    <property type="entry name" value="ATPase_P-typ_TM_dom_sf"/>
</dbReference>
<dbReference type="InterPro" id="IPR023299">
    <property type="entry name" value="ATPase_P-typ_cyto_dom_N"/>
</dbReference>
<dbReference type="GO" id="GO:0005507">
    <property type="term" value="F:copper ion binding"/>
    <property type="evidence" value="ECO:0007669"/>
    <property type="project" value="TreeGrafter"/>
</dbReference>
<evidence type="ECO:0000256" key="6">
    <source>
        <dbReference type="ARBA" id="ARBA00022741"/>
    </source>
</evidence>
<dbReference type="CDD" id="cd02094">
    <property type="entry name" value="P-type_ATPase_Cu-like"/>
    <property type="match status" value="1"/>
</dbReference>
<dbReference type="Pfam" id="PF19335">
    <property type="entry name" value="HMBD"/>
    <property type="match status" value="1"/>
</dbReference>
<dbReference type="InterPro" id="IPR008250">
    <property type="entry name" value="ATPase_P-typ_transduc_dom_A_sf"/>
</dbReference>
<dbReference type="InterPro" id="IPR036412">
    <property type="entry name" value="HAD-like_sf"/>
</dbReference>
<evidence type="ECO:0000256" key="4">
    <source>
        <dbReference type="ARBA" id="ARBA00022692"/>
    </source>
</evidence>
<proteinExistence type="inferred from homology"/>
<dbReference type="InterPro" id="IPR007029">
    <property type="entry name" value="YHS_dom"/>
</dbReference>
<dbReference type="GO" id="GO:0005524">
    <property type="term" value="F:ATP binding"/>
    <property type="evidence" value="ECO:0007669"/>
    <property type="project" value="UniProtKB-UniRule"/>
</dbReference>
<evidence type="ECO:0000256" key="12">
    <source>
        <dbReference type="SAM" id="MobiDB-lite"/>
    </source>
</evidence>
<dbReference type="InterPro" id="IPR012348">
    <property type="entry name" value="RNR-like"/>
</dbReference>
<keyword evidence="5 11" id="KW-0479">Metal-binding</keyword>
<evidence type="ECO:0000256" key="7">
    <source>
        <dbReference type="ARBA" id="ARBA00022840"/>
    </source>
</evidence>
<dbReference type="InterPro" id="IPR009078">
    <property type="entry name" value="Ferritin-like_SF"/>
</dbReference>
<evidence type="ECO:0000256" key="5">
    <source>
        <dbReference type="ARBA" id="ARBA00022723"/>
    </source>
</evidence>
<dbReference type="SUPFAM" id="SSF56784">
    <property type="entry name" value="HAD-like"/>
    <property type="match status" value="1"/>
</dbReference>
<dbReference type="PANTHER" id="PTHR43520">
    <property type="entry name" value="ATP7, ISOFORM B"/>
    <property type="match status" value="1"/>
</dbReference>
<evidence type="ECO:0000256" key="3">
    <source>
        <dbReference type="ARBA" id="ARBA00022475"/>
    </source>
</evidence>
<dbReference type="InterPro" id="IPR059000">
    <property type="entry name" value="ATPase_P-type_domA"/>
</dbReference>
<dbReference type="Gene3D" id="2.70.150.10">
    <property type="entry name" value="Calcium-transporting ATPase, cytoplasmic transduction domain A"/>
    <property type="match status" value="1"/>
</dbReference>
<dbReference type="InterPro" id="IPR044492">
    <property type="entry name" value="P_typ_ATPase_HD_dom"/>
</dbReference>
<evidence type="ECO:0000313" key="14">
    <source>
        <dbReference type="EMBL" id="AAT07758.1"/>
    </source>
</evidence>
<evidence type="ECO:0000256" key="8">
    <source>
        <dbReference type="ARBA" id="ARBA00022967"/>
    </source>
</evidence>
<dbReference type="GO" id="GO:0055070">
    <property type="term" value="P:copper ion homeostasis"/>
    <property type="evidence" value="ECO:0007669"/>
    <property type="project" value="TreeGrafter"/>
</dbReference>
<dbReference type="InterPro" id="IPR001757">
    <property type="entry name" value="P_typ_ATPase"/>
</dbReference>
<feature type="transmembrane region" description="Helical" evidence="11">
    <location>
        <begin position="735"/>
        <end position="754"/>
    </location>
</feature>
<evidence type="ECO:0000259" key="13">
    <source>
        <dbReference type="SMART" id="SM00746"/>
    </source>
</evidence>